<gene>
    <name evidence="1" type="ORF">JAO78_015360</name>
</gene>
<sequence>MINSSNIKTIGHSLTLAPRVEHFRLNDGTRFFQSFISPLQGFYPDEIVPADYGIENKFDDNISSTIAASVIRYGDDESYQQYLLNQVERSGLPFTSRMTGKWSKYSSVSLQVTTSN</sequence>
<organism evidence="1 2">
    <name type="scientific">Alishewanella maricola</name>
    <dbReference type="NCBI Taxonomy" id="2795740"/>
    <lineage>
        <taxon>Bacteria</taxon>
        <taxon>Pseudomonadati</taxon>
        <taxon>Pseudomonadota</taxon>
        <taxon>Gammaproteobacteria</taxon>
        <taxon>Alteromonadales</taxon>
        <taxon>Alteromonadaceae</taxon>
        <taxon>Alishewanella</taxon>
    </lineage>
</organism>
<name>A0ABS8C7C4_9ALTE</name>
<dbReference type="RefSeq" id="WP_226752251.1">
    <property type="nucleotide sequence ID" value="NZ_JAEINI020000016.1"/>
</dbReference>
<reference evidence="1 2" key="1">
    <citation type="submission" date="2021-10" db="EMBL/GenBank/DDBJ databases">
        <title>Alishewanella koreense sp. nov. isolated from seawater of southwestern coast in South Korea and the proposal for the reclassification of Rheinheimera perlucida and Rheinheimera tuosuensis as Arsukibacterium perlucida and Arsukibacterium tuosuensis.</title>
        <authorList>
            <person name="Kim K.H."/>
            <person name="Ruan W."/>
            <person name="Kim K.R."/>
            <person name="Baek J.H."/>
            <person name="Jeon C.O."/>
        </authorList>
    </citation>
    <scope>NUCLEOTIDE SEQUENCE [LARGE SCALE GENOMIC DNA]</scope>
    <source>
        <strain evidence="1 2">16-MA</strain>
    </source>
</reference>
<proteinExistence type="predicted"/>
<keyword evidence="2" id="KW-1185">Reference proteome</keyword>
<dbReference type="EMBL" id="JAEINI020000016">
    <property type="protein sequence ID" value="MCB5228187.1"/>
    <property type="molecule type" value="Genomic_DNA"/>
</dbReference>
<evidence type="ECO:0000313" key="1">
    <source>
        <dbReference type="EMBL" id="MCB5228187.1"/>
    </source>
</evidence>
<protein>
    <submittedName>
        <fullName evidence="1">Uncharacterized protein</fullName>
    </submittedName>
</protein>
<dbReference type="Proteomes" id="UP000633814">
    <property type="component" value="Unassembled WGS sequence"/>
</dbReference>
<accession>A0ABS8C7C4</accession>
<evidence type="ECO:0000313" key="2">
    <source>
        <dbReference type="Proteomes" id="UP000633814"/>
    </source>
</evidence>
<comment type="caution">
    <text evidence="1">The sequence shown here is derived from an EMBL/GenBank/DDBJ whole genome shotgun (WGS) entry which is preliminary data.</text>
</comment>